<organism evidence="2 3">
    <name type="scientific">Acanthoscelides obtectus</name>
    <name type="common">Bean weevil</name>
    <name type="synonym">Bruchus obtectus</name>
    <dbReference type="NCBI Taxonomy" id="200917"/>
    <lineage>
        <taxon>Eukaryota</taxon>
        <taxon>Metazoa</taxon>
        <taxon>Ecdysozoa</taxon>
        <taxon>Arthropoda</taxon>
        <taxon>Hexapoda</taxon>
        <taxon>Insecta</taxon>
        <taxon>Pterygota</taxon>
        <taxon>Neoptera</taxon>
        <taxon>Endopterygota</taxon>
        <taxon>Coleoptera</taxon>
        <taxon>Polyphaga</taxon>
        <taxon>Cucujiformia</taxon>
        <taxon>Chrysomeloidea</taxon>
        <taxon>Chrysomelidae</taxon>
        <taxon>Bruchinae</taxon>
        <taxon>Bruchini</taxon>
        <taxon>Acanthoscelides</taxon>
    </lineage>
</organism>
<sequence length="62" mass="7354">MKIILIFTLIEIHNLALAVKTHRIDPHYGYFKESLGPARVISHCHSIYYYHNLTHTRYKITT</sequence>
<evidence type="ECO:0000313" key="2">
    <source>
        <dbReference type="EMBL" id="CAH1965848.1"/>
    </source>
</evidence>
<gene>
    <name evidence="2" type="ORF">ACAOBT_LOCUS6540</name>
</gene>
<dbReference type="AlphaFoldDB" id="A0A9P0K7I2"/>
<dbReference type="Proteomes" id="UP001152888">
    <property type="component" value="Unassembled WGS sequence"/>
</dbReference>
<dbReference type="EMBL" id="CAKOFQ010006729">
    <property type="protein sequence ID" value="CAH1965848.1"/>
    <property type="molecule type" value="Genomic_DNA"/>
</dbReference>
<accession>A0A9P0K7I2</accession>
<keyword evidence="1" id="KW-0732">Signal</keyword>
<feature type="signal peptide" evidence="1">
    <location>
        <begin position="1"/>
        <end position="18"/>
    </location>
</feature>
<evidence type="ECO:0000313" key="3">
    <source>
        <dbReference type="Proteomes" id="UP001152888"/>
    </source>
</evidence>
<comment type="caution">
    <text evidence="2">The sequence shown here is derived from an EMBL/GenBank/DDBJ whole genome shotgun (WGS) entry which is preliminary data.</text>
</comment>
<keyword evidence="3" id="KW-1185">Reference proteome</keyword>
<proteinExistence type="predicted"/>
<name>A0A9P0K7I2_ACAOB</name>
<protein>
    <submittedName>
        <fullName evidence="2">Uncharacterized protein</fullName>
    </submittedName>
</protein>
<reference evidence="2" key="1">
    <citation type="submission" date="2022-03" db="EMBL/GenBank/DDBJ databases">
        <authorList>
            <person name="Sayadi A."/>
        </authorList>
    </citation>
    <scope>NUCLEOTIDE SEQUENCE</scope>
</reference>
<evidence type="ECO:0000256" key="1">
    <source>
        <dbReference type="SAM" id="SignalP"/>
    </source>
</evidence>
<feature type="chain" id="PRO_5040193235" evidence="1">
    <location>
        <begin position="19"/>
        <end position="62"/>
    </location>
</feature>